<evidence type="ECO:0000313" key="6">
    <source>
        <dbReference type="EMBL" id="MTU03213.1"/>
    </source>
</evidence>
<keyword evidence="7" id="KW-1185">Reference proteome</keyword>
<dbReference type="Gene3D" id="1.10.260.40">
    <property type="entry name" value="lambda repressor-like DNA-binding domains"/>
    <property type="match status" value="1"/>
</dbReference>
<proteinExistence type="predicted"/>
<dbReference type="EMBL" id="WNBM01000001">
    <property type="protein sequence ID" value="MTT75082.1"/>
    <property type="molecule type" value="Genomic_DNA"/>
</dbReference>
<feature type="domain" description="HTH cro/C1-type" evidence="4">
    <location>
        <begin position="14"/>
        <end position="68"/>
    </location>
</feature>
<dbReference type="GO" id="GO:0003700">
    <property type="term" value="F:DNA-binding transcription factor activity"/>
    <property type="evidence" value="ECO:0007669"/>
    <property type="project" value="TreeGrafter"/>
</dbReference>
<dbReference type="PROSITE" id="PS50943">
    <property type="entry name" value="HTH_CROC1"/>
    <property type="match status" value="1"/>
</dbReference>
<evidence type="ECO:0000256" key="3">
    <source>
        <dbReference type="ARBA" id="ARBA00023163"/>
    </source>
</evidence>
<evidence type="ECO:0000313" key="8">
    <source>
        <dbReference type="Proteomes" id="UP000484547"/>
    </source>
</evidence>
<dbReference type="AlphaFoldDB" id="A0A7X2XEB1"/>
<dbReference type="Pfam" id="PF13560">
    <property type="entry name" value="HTH_31"/>
    <property type="match status" value="1"/>
</dbReference>
<keyword evidence="2" id="KW-0238">DNA-binding</keyword>
<protein>
    <submittedName>
        <fullName evidence="5">Helix-turn-helix domain-containing protein</fullName>
    </submittedName>
</protein>
<evidence type="ECO:0000313" key="5">
    <source>
        <dbReference type="EMBL" id="MTT75082.1"/>
    </source>
</evidence>
<comment type="caution">
    <text evidence="5">The sequence shown here is derived from an EMBL/GenBank/DDBJ whole genome shotgun (WGS) entry which is preliminary data.</text>
</comment>
<dbReference type="RefSeq" id="WP_155163568.1">
    <property type="nucleotide sequence ID" value="NZ_CATWQF010000001.1"/>
</dbReference>
<dbReference type="GO" id="GO:0003677">
    <property type="term" value="F:DNA binding"/>
    <property type="evidence" value="ECO:0007669"/>
    <property type="project" value="UniProtKB-KW"/>
</dbReference>
<evidence type="ECO:0000259" key="4">
    <source>
        <dbReference type="PROSITE" id="PS50943"/>
    </source>
</evidence>
<dbReference type="EMBL" id="WNBW01000001">
    <property type="protein sequence ID" value="MTU03213.1"/>
    <property type="molecule type" value="Genomic_DNA"/>
</dbReference>
<dbReference type="InterPro" id="IPR050807">
    <property type="entry name" value="TransReg_Diox_bact_type"/>
</dbReference>
<dbReference type="InterPro" id="IPR001387">
    <property type="entry name" value="Cro/C1-type_HTH"/>
</dbReference>
<keyword evidence="3" id="KW-0804">Transcription</keyword>
<gene>
    <name evidence="5" type="ORF">GMD11_02200</name>
    <name evidence="6" type="ORF">GMD18_02195</name>
</gene>
<name>A0A7X2XEB1_9FIRM</name>
<dbReference type="Proteomes" id="UP000484547">
    <property type="component" value="Unassembled WGS sequence"/>
</dbReference>
<evidence type="ECO:0000256" key="1">
    <source>
        <dbReference type="ARBA" id="ARBA00023015"/>
    </source>
</evidence>
<dbReference type="SMART" id="SM00530">
    <property type="entry name" value="HTH_XRE"/>
    <property type="match status" value="1"/>
</dbReference>
<evidence type="ECO:0000313" key="7">
    <source>
        <dbReference type="Proteomes" id="UP000443070"/>
    </source>
</evidence>
<dbReference type="Proteomes" id="UP000443070">
    <property type="component" value="Unassembled WGS sequence"/>
</dbReference>
<accession>A0A7X2XEB1</accession>
<dbReference type="GO" id="GO:0005829">
    <property type="term" value="C:cytosol"/>
    <property type="evidence" value="ECO:0007669"/>
    <property type="project" value="TreeGrafter"/>
</dbReference>
<reference evidence="7 8" key="1">
    <citation type="journal article" date="2019" name="Nat. Med.">
        <title>A library of human gut bacterial isolates paired with longitudinal multiomics data enables mechanistic microbiome research.</title>
        <authorList>
            <person name="Poyet M."/>
            <person name="Groussin M."/>
            <person name="Gibbons S.M."/>
            <person name="Avila-Pacheco J."/>
            <person name="Jiang X."/>
            <person name="Kearney S.M."/>
            <person name="Perrotta A.R."/>
            <person name="Berdy B."/>
            <person name="Zhao S."/>
            <person name="Lieberman T.D."/>
            <person name="Swanson P.K."/>
            <person name="Smith M."/>
            <person name="Roesemann S."/>
            <person name="Alexander J.E."/>
            <person name="Rich S.A."/>
            <person name="Livny J."/>
            <person name="Vlamakis H."/>
            <person name="Clish C."/>
            <person name="Bullock K."/>
            <person name="Deik A."/>
            <person name="Scott J."/>
            <person name="Pierce K.A."/>
            <person name="Xavier R.J."/>
            <person name="Alm E.J."/>
        </authorList>
    </citation>
    <scope>NUCLEOTIDE SEQUENCE [LARGE SCALE GENOMIC DNA]</scope>
    <source>
        <strain evidence="5 8">BIOML-A13</strain>
        <strain evidence="6 7">BIOML-A3</strain>
    </source>
</reference>
<organism evidence="5 8">
    <name type="scientific">Phascolarctobacterium faecium</name>
    <dbReference type="NCBI Taxonomy" id="33025"/>
    <lineage>
        <taxon>Bacteria</taxon>
        <taxon>Bacillati</taxon>
        <taxon>Bacillota</taxon>
        <taxon>Negativicutes</taxon>
        <taxon>Acidaminococcales</taxon>
        <taxon>Acidaminococcaceae</taxon>
        <taxon>Phascolarctobacterium</taxon>
    </lineage>
</organism>
<dbReference type="InterPro" id="IPR010982">
    <property type="entry name" value="Lambda_DNA-bd_dom_sf"/>
</dbReference>
<evidence type="ECO:0000256" key="2">
    <source>
        <dbReference type="ARBA" id="ARBA00023125"/>
    </source>
</evidence>
<sequence>MYDERCLKIIGANIKLLRTCRGISQGELARALVISQTHLSNIECCRVAVNFRVLLRAANALECTLDDLLQLEFTEPPRTVMEVREYSSAEVKGFLQKLQAGKKT</sequence>
<keyword evidence="1" id="KW-0805">Transcription regulation</keyword>
<dbReference type="OrthoDB" id="9781521at2"/>
<dbReference type="CDD" id="cd00093">
    <property type="entry name" value="HTH_XRE"/>
    <property type="match status" value="1"/>
</dbReference>
<dbReference type="PANTHER" id="PTHR46797">
    <property type="entry name" value="HTH-TYPE TRANSCRIPTIONAL REGULATOR"/>
    <property type="match status" value="1"/>
</dbReference>
<dbReference type="SUPFAM" id="SSF47413">
    <property type="entry name" value="lambda repressor-like DNA-binding domains"/>
    <property type="match status" value="1"/>
</dbReference>
<dbReference type="PANTHER" id="PTHR46797:SF23">
    <property type="entry name" value="HTH-TYPE TRANSCRIPTIONAL REGULATOR SUTR"/>
    <property type="match status" value="1"/>
</dbReference>